<name>A0ABS4PK51_9PSEU</name>
<keyword evidence="3" id="KW-0732">Signal</keyword>
<evidence type="ECO:0000256" key="2">
    <source>
        <dbReference type="SAM" id="Phobius"/>
    </source>
</evidence>
<feature type="transmembrane region" description="Helical" evidence="2">
    <location>
        <begin position="265"/>
        <end position="287"/>
    </location>
</feature>
<dbReference type="EMBL" id="JAGGMS010000001">
    <property type="protein sequence ID" value="MBP2179806.1"/>
    <property type="molecule type" value="Genomic_DNA"/>
</dbReference>
<keyword evidence="2" id="KW-0812">Transmembrane</keyword>
<sequence length="293" mass="28503">MQRRIQRTAAVGAATFLLAGSAAIATPATASAADTKKVPCGSSITAKPGDTILATTPLLGIPLNLGVVGQATKVLTGVVDGLLGGLCKVTVQVIDTVVAPVPGVGAPLADATKGVVDGVHSGTVGALGGSRQDSPESKPGSPQTPPGSSPGTGGAPQTGPGGAVTPIPQSNSEVLGGSVPAFANLPTNFSTGFAPMRDYSTIPLASPGIYSPSPGVRYGGQIPGYAPEFGILGADGQPQSPDGVRNAGGAEALASDSGGFSEGTGLPVLIAVLALSGVTAALVRTWVLRKVTA</sequence>
<accession>A0ABS4PK51</accession>
<reference evidence="4 5" key="1">
    <citation type="submission" date="2021-03" db="EMBL/GenBank/DDBJ databases">
        <title>Sequencing the genomes of 1000 actinobacteria strains.</title>
        <authorList>
            <person name="Klenk H.-P."/>
        </authorList>
    </citation>
    <scope>NUCLEOTIDE SEQUENCE [LARGE SCALE GENOMIC DNA]</scope>
    <source>
        <strain evidence="4 5">DSM 45510</strain>
    </source>
</reference>
<protein>
    <submittedName>
        <fullName evidence="4">Uncharacterized protein</fullName>
    </submittedName>
</protein>
<feature type="chain" id="PRO_5045406425" evidence="3">
    <location>
        <begin position="33"/>
        <end position="293"/>
    </location>
</feature>
<feature type="compositionally biased region" description="Gly residues" evidence="1">
    <location>
        <begin position="150"/>
        <end position="162"/>
    </location>
</feature>
<organism evidence="4 5">
    <name type="scientific">Amycolatopsis magusensis</name>
    <dbReference type="NCBI Taxonomy" id="882444"/>
    <lineage>
        <taxon>Bacteria</taxon>
        <taxon>Bacillati</taxon>
        <taxon>Actinomycetota</taxon>
        <taxon>Actinomycetes</taxon>
        <taxon>Pseudonocardiales</taxon>
        <taxon>Pseudonocardiaceae</taxon>
        <taxon>Amycolatopsis</taxon>
    </lineage>
</organism>
<gene>
    <name evidence="4" type="ORF">JOM49_001332</name>
</gene>
<keyword evidence="2" id="KW-1133">Transmembrane helix</keyword>
<keyword evidence="5" id="KW-1185">Reference proteome</keyword>
<evidence type="ECO:0000313" key="4">
    <source>
        <dbReference type="EMBL" id="MBP2179806.1"/>
    </source>
</evidence>
<evidence type="ECO:0000313" key="5">
    <source>
        <dbReference type="Proteomes" id="UP000741013"/>
    </source>
</evidence>
<evidence type="ECO:0000256" key="3">
    <source>
        <dbReference type="SAM" id="SignalP"/>
    </source>
</evidence>
<proteinExistence type="predicted"/>
<keyword evidence="2" id="KW-0472">Membrane</keyword>
<feature type="region of interest" description="Disordered" evidence="1">
    <location>
        <begin position="120"/>
        <end position="172"/>
    </location>
</feature>
<evidence type="ECO:0000256" key="1">
    <source>
        <dbReference type="SAM" id="MobiDB-lite"/>
    </source>
</evidence>
<dbReference type="RefSeq" id="WP_209663479.1">
    <property type="nucleotide sequence ID" value="NZ_JAGGMS010000001.1"/>
</dbReference>
<feature type="signal peptide" evidence="3">
    <location>
        <begin position="1"/>
        <end position="32"/>
    </location>
</feature>
<dbReference type="Proteomes" id="UP000741013">
    <property type="component" value="Unassembled WGS sequence"/>
</dbReference>
<comment type="caution">
    <text evidence="4">The sequence shown here is derived from an EMBL/GenBank/DDBJ whole genome shotgun (WGS) entry which is preliminary data.</text>
</comment>